<keyword evidence="2" id="KW-1185">Reference proteome</keyword>
<gene>
    <name evidence="1" type="ORF">GCM10011342_14120</name>
</gene>
<organism evidence="1 2">
    <name type="scientific">Aquisalinus flavus</name>
    <dbReference type="NCBI Taxonomy" id="1526572"/>
    <lineage>
        <taxon>Bacteria</taxon>
        <taxon>Pseudomonadati</taxon>
        <taxon>Pseudomonadota</taxon>
        <taxon>Alphaproteobacteria</taxon>
        <taxon>Parvularculales</taxon>
        <taxon>Parvularculaceae</taxon>
        <taxon>Aquisalinus</taxon>
    </lineage>
</organism>
<accession>A0A8J2V2R0</accession>
<protein>
    <submittedName>
        <fullName evidence="1">Uncharacterized protein</fullName>
    </submittedName>
</protein>
<reference evidence="1" key="1">
    <citation type="journal article" date="2014" name="Int. J. Syst. Evol. Microbiol.">
        <title>Complete genome sequence of Corynebacterium casei LMG S-19264T (=DSM 44701T), isolated from a smear-ripened cheese.</title>
        <authorList>
            <consortium name="US DOE Joint Genome Institute (JGI-PGF)"/>
            <person name="Walter F."/>
            <person name="Albersmeier A."/>
            <person name="Kalinowski J."/>
            <person name="Ruckert C."/>
        </authorList>
    </citation>
    <scope>NUCLEOTIDE SEQUENCE</scope>
    <source>
        <strain evidence="1">CGMCC 1.12921</strain>
    </source>
</reference>
<dbReference type="RefSeq" id="WP_188159095.1">
    <property type="nucleotide sequence ID" value="NZ_BMGH01000001.1"/>
</dbReference>
<sequence>MRFLFIALGAITVLGAAGTAWFFLVREKGPENLSDLLITHTETGVVMTEDEDNLAPLGTLYEIRYWQDGTFDYTSHTLVRTGYYSVSGSTLCRSFNPLAVRDNCVQVFKRDGGGYEARTPATDDVRYSFLLE</sequence>
<name>A0A8J2V2R0_9PROT</name>
<dbReference type="EMBL" id="BMGH01000001">
    <property type="protein sequence ID" value="GGD06410.1"/>
    <property type="molecule type" value="Genomic_DNA"/>
</dbReference>
<evidence type="ECO:0000313" key="2">
    <source>
        <dbReference type="Proteomes" id="UP000613582"/>
    </source>
</evidence>
<dbReference type="Proteomes" id="UP000613582">
    <property type="component" value="Unassembled WGS sequence"/>
</dbReference>
<reference evidence="1" key="2">
    <citation type="submission" date="2020-09" db="EMBL/GenBank/DDBJ databases">
        <authorList>
            <person name="Sun Q."/>
            <person name="Zhou Y."/>
        </authorList>
    </citation>
    <scope>NUCLEOTIDE SEQUENCE</scope>
    <source>
        <strain evidence="1">CGMCC 1.12921</strain>
    </source>
</reference>
<evidence type="ECO:0000313" key="1">
    <source>
        <dbReference type="EMBL" id="GGD06410.1"/>
    </source>
</evidence>
<proteinExistence type="predicted"/>
<dbReference type="AlphaFoldDB" id="A0A8J2V2R0"/>
<comment type="caution">
    <text evidence="1">The sequence shown here is derived from an EMBL/GenBank/DDBJ whole genome shotgun (WGS) entry which is preliminary data.</text>
</comment>